<reference evidence="1 2" key="1">
    <citation type="journal article" date="2019" name="Environ. Microbiol.">
        <title>At the nexus of three kingdoms: the genome of the mycorrhizal fungus Gigaspora margarita provides insights into plant, endobacterial and fungal interactions.</title>
        <authorList>
            <person name="Venice F."/>
            <person name="Ghignone S."/>
            <person name="Salvioli di Fossalunga A."/>
            <person name="Amselem J."/>
            <person name="Novero M."/>
            <person name="Xianan X."/>
            <person name="Sedzielewska Toro K."/>
            <person name="Morin E."/>
            <person name="Lipzen A."/>
            <person name="Grigoriev I.V."/>
            <person name="Henrissat B."/>
            <person name="Martin F.M."/>
            <person name="Bonfante P."/>
        </authorList>
    </citation>
    <scope>NUCLEOTIDE SEQUENCE [LARGE SCALE GENOMIC DNA]</scope>
    <source>
        <strain evidence="1 2">BEG34</strain>
    </source>
</reference>
<keyword evidence="2" id="KW-1185">Reference proteome</keyword>
<dbReference type="OrthoDB" id="432970at2759"/>
<gene>
    <name evidence="1" type="ORF">F8M41_004304</name>
</gene>
<proteinExistence type="predicted"/>
<dbReference type="AlphaFoldDB" id="A0A8H4AXT0"/>
<protein>
    <submittedName>
        <fullName evidence="1">Uncharacterized protein</fullName>
    </submittedName>
</protein>
<dbReference type="EMBL" id="WTPW01000140">
    <property type="protein sequence ID" value="KAF0542833.1"/>
    <property type="molecule type" value="Genomic_DNA"/>
</dbReference>
<evidence type="ECO:0000313" key="1">
    <source>
        <dbReference type="EMBL" id="KAF0542833.1"/>
    </source>
</evidence>
<evidence type="ECO:0000313" key="2">
    <source>
        <dbReference type="Proteomes" id="UP000439903"/>
    </source>
</evidence>
<accession>A0A8H4AXT0</accession>
<dbReference type="Proteomes" id="UP000439903">
    <property type="component" value="Unassembled WGS sequence"/>
</dbReference>
<comment type="caution">
    <text evidence="1">The sequence shown here is derived from an EMBL/GenBank/DDBJ whole genome shotgun (WGS) entry which is preliminary data.</text>
</comment>
<name>A0A8H4AXT0_GIGMA</name>
<organism evidence="1 2">
    <name type="scientific">Gigaspora margarita</name>
    <dbReference type="NCBI Taxonomy" id="4874"/>
    <lineage>
        <taxon>Eukaryota</taxon>
        <taxon>Fungi</taxon>
        <taxon>Fungi incertae sedis</taxon>
        <taxon>Mucoromycota</taxon>
        <taxon>Glomeromycotina</taxon>
        <taxon>Glomeromycetes</taxon>
        <taxon>Diversisporales</taxon>
        <taxon>Gigasporaceae</taxon>
        <taxon>Gigaspora</taxon>
    </lineage>
</organism>
<sequence length="194" mass="23134">MCKAEQICFDNFRHYGILLPYGALNAHHNTQNRFIVDPTCSCVMTVSLDLLSGWDIFKIVQVRHRTADEDFYRKLFFYLHKQFEMFIDRLQKLTINFDLYNEDALKLNKKLNDKRFDRIYINNLGDESYVGIKSILTKLRLLLNANNQHATLITLFMNWLLSVPQSDQEEIMESILKNNSKYYSKWKQKFTLIM</sequence>